<gene>
    <name evidence="4" type="ORF">FHK82_06285</name>
</gene>
<feature type="domain" description="MobA-like NTP transferase" evidence="3">
    <location>
        <begin position="393"/>
        <end position="557"/>
    </location>
</feature>
<protein>
    <submittedName>
        <fullName evidence="4">4-diphosphocytidyl-2C-methyl-D-erythritol kinase</fullName>
    </submittedName>
</protein>
<evidence type="ECO:0000313" key="5">
    <source>
        <dbReference type="Proteomes" id="UP000317355"/>
    </source>
</evidence>
<evidence type="ECO:0000256" key="1">
    <source>
        <dbReference type="ARBA" id="ARBA00022842"/>
    </source>
</evidence>
<dbReference type="Pfam" id="PF12804">
    <property type="entry name" value="NTP_transf_3"/>
    <property type="match status" value="1"/>
</dbReference>
<dbReference type="SUPFAM" id="SSF53448">
    <property type="entry name" value="Nucleotide-diphospho-sugar transferases"/>
    <property type="match status" value="1"/>
</dbReference>
<dbReference type="InterPro" id="IPR036425">
    <property type="entry name" value="MoaB/Mog-like_dom_sf"/>
</dbReference>
<dbReference type="Proteomes" id="UP000317355">
    <property type="component" value="Unassembled WGS sequence"/>
</dbReference>
<dbReference type="CDD" id="cd03522">
    <property type="entry name" value="MoeA_like"/>
    <property type="match status" value="1"/>
</dbReference>
<dbReference type="CDD" id="cd04182">
    <property type="entry name" value="GT_2_like_f"/>
    <property type="match status" value="1"/>
</dbReference>
<keyword evidence="1" id="KW-0460">Magnesium</keyword>
<dbReference type="GO" id="GO:0016301">
    <property type="term" value="F:kinase activity"/>
    <property type="evidence" value="ECO:0007669"/>
    <property type="project" value="UniProtKB-KW"/>
</dbReference>
<comment type="caution">
    <text evidence="4">The sequence shown here is derived from an EMBL/GenBank/DDBJ whole genome shotgun (WGS) entry which is preliminary data.</text>
</comment>
<reference evidence="4 5" key="1">
    <citation type="submission" date="2019-07" db="EMBL/GenBank/DDBJ databases">
        <title>The pathways for chlorine oxyanion respiration interact through the shared metabolite chlorate.</title>
        <authorList>
            <person name="Barnum T.P."/>
            <person name="Cheng Y."/>
            <person name="Hill K.A."/>
            <person name="Lucas L.N."/>
            <person name="Carlson H.K."/>
            <person name="Coates J.D."/>
        </authorList>
    </citation>
    <scope>NUCLEOTIDE SEQUENCE [LARGE SCALE GENOMIC DNA]</scope>
    <source>
        <strain evidence="4">BK-3</strain>
    </source>
</reference>
<dbReference type="Gene3D" id="3.40.980.10">
    <property type="entry name" value="MoaB/Mog-like domain"/>
    <property type="match status" value="1"/>
</dbReference>
<sequence length="586" mass="64634">MATDCNVFTALLDSIWVGVHQQRSPLPSWLKSFRHVIGRMIMQRFEQPTKAAVGEFLAHTLKTPQGVIKKGRQLQQQDINRLIAAGIEQIQIIRLSTGDLHENSAAIRLANEIKNRDLLIDQAEAGRCNLIASQRGLLQLDEAVIHDLNSLHESITLATLPHWSVVEQGQVVACIKIIPFAVDAALCDQWITRLDEAAPVKVQPFNALPVALLRTHSHETSIQTGDKFEQLTARRLAYYGCVLTETEQCLHSEAAITKKLETLKSRCNLILLAGHSVTLDREDVVPRALQQAGGKILRFGLPVEPGNMLLYGTLDNTTLINLPGCAKSPALNGLDLLLPRLAAGIPFTQDDLSQLGIGGLLRHQRGEFTQQSLRPVAKNILPTESAKQLNITALVLAAGRSKRMGCNKLLIPLNGRPMIQHTLDALSGDAISSITLVTGHQPEQLNNALHNHSLFPQLRIIQNPDYANGLASSLRLGLKHLPANRDGLLVMLGDMPQLTPELIEQLLARFRELNGEKIIIPCYQGKRGNPRLWPARLIPLMTLAQGDRGADFLIRQNPSWVEEIVVDDPAVIHDFDTPEAVAQWKA</sequence>
<name>A0A558D7C4_9GAMM</name>
<dbReference type="Gene3D" id="3.90.550.10">
    <property type="entry name" value="Spore Coat Polysaccharide Biosynthesis Protein SpsA, Chain A"/>
    <property type="match status" value="1"/>
</dbReference>
<dbReference type="Pfam" id="PF00994">
    <property type="entry name" value="MoCF_biosynth"/>
    <property type="match status" value="1"/>
</dbReference>
<feature type="domain" description="MoaB/Mog" evidence="2">
    <location>
        <begin position="223"/>
        <end position="342"/>
    </location>
</feature>
<keyword evidence="4" id="KW-0418">Kinase</keyword>
<dbReference type="InterPro" id="IPR029044">
    <property type="entry name" value="Nucleotide-diphossugar_trans"/>
</dbReference>
<dbReference type="SUPFAM" id="SSF53218">
    <property type="entry name" value="Molybdenum cofactor biosynthesis proteins"/>
    <property type="match status" value="1"/>
</dbReference>
<dbReference type="InterPro" id="IPR001453">
    <property type="entry name" value="MoaB/Mog_dom"/>
</dbReference>
<accession>A0A558D7C4</accession>
<dbReference type="GO" id="GO:0016779">
    <property type="term" value="F:nucleotidyltransferase activity"/>
    <property type="evidence" value="ECO:0007669"/>
    <property type="project" value="UniProtKB-ARBA"/>
</dbReference>
<dbReference type="InterPro" id="IPR025877">
    <property type="entry name" value="MobA-like_NTP_Trfase"/>
</dbReference>
<proteinExistence type="predicted"/>
<keyword evidence="4" id="KW-0808">Transferase</keyword>
<evidence type="ECO:0000259" key="3">
    <source>
        <dbReference type="Pfam" id="PF12804"/>
    </source>
</evidence>
<dbReference type="AlphaFoldDB" id="A0A558D7C4"/>
<evidence type="ECO:0000259" key="2">
    <source>
        <dbReference type="Pfam" id="PF00994"/>
    </source>
</evidence>
<dbReference type="PANTHER" id="PTHR43777:SF1">
    <property type="entry name" value="MOLYBDENUM COFACTOR CYTIDYLYLTRANSFERASE"/>
    <property type="match status" value="1"/>
</dbReference>
<evidence type="ECO:0000313" key="4">
    <source>
        <dbReference type="EMBL" id="TVT56920.1"/>
    </source>
</evidence>
<dbReference type="PANTHER" id="PTHR43777">
    <property type="entry name" value="MOLYBDENUM COFACTOR CYTIDYLYLTRANSFERASE"/>
    <property type="match status" value="1"/>
</dbReference>
<organism evidence="4 5">
    <name type="scientific">Sedimenticola thiotaurini</name>
    <dbReference type="NCBI Taxonomy" id="1543721"/>
    <lineage>
        <taxon>Bacteria</taxon>
        <taxon>Pseudomonadati</taxon>
        <taxon>Pseudomonadota</taxon>
        <taxon>Gammaproteobacteria</taxon>
        <taxon>Chromatiales</taxon>
        <taxon>Sedimenticolaceae</taxon>
        <taxon>Sedimenticola</taxon>
    </lineage>
</organism>
<dbReference type="EMBL" id="VMRY01000016">
    <property type="protein sequence ID" value="TVT56920.1"/>
    <property type="molecule type" value="Genomic_DNA"/>
</dbReference>